<sequence>MRDALFADDGDHSFRSRSPPYGAEHVRADVRESRTETPQAPGGKQTSLGDERTFEYDCPEEHPLELRERAVRMYRTTEPKPVLKRMAAELGVRPEALRGWIRQAGTDAGEREDRLTTDGLLLGFAPQLVLSFVGG</sequence>
<organism evidence="2 3">
    <name type="scientific">Streptomyces umbrinus</name>
    <dbReference type="NCBI Taxonomy" id="67370"/>
    <lineage>
        <taxon>Bacteria</taxon>
        <taxon>Bacillati</taxon>
        <taxon>Actinomycetota</taxon>
        <taxon>Actinomycetes</taxon>
        <taxon>Kitasatosporales</taxon>
        <taxon>Streptomycetaceae</taxon>
        <taxon>Streptomyces</taxon>
        <taxon>Streptomyces phaeochromogenes group</taxon>
    </lineage>
</organism>
<comment type="caution">
    <text evidence="2">The sequence shown here is derived from an EMBL/GenBank/DDBJ whole genome shotgun (WGS) entry which is preliminary data.</text>
</comment>
<dbReference type="InterPro" id="IPR002514">
    <property type="entry name" value="Transposase_8"/>
</dbReference>
<keyword evidence="3" id="KW-1185">Reference proteome</keyword>
<proteinExistence type="predicted"/>
<protein>
    <recommendedName>
        <fullName evidence="4">Transposase</fullName>
    </recommendedName>
</protein>
<feature type="compositionally biased region" description="Basic and acidic residues" evidence="1">
    <location>
        <begin position="24"/>
        <end position="35"/>
    </location>
</feature>
<name>A0ABU0TCY9_9ACTN</name>
<dbReference type="Pfam" id="PF01527">
    <property type="entry name" value="HTH_Tnp_1"/>
    <property type="match status" value="1"/>
</dbReference>
<reference evidence="2 3" key="1">
    <citation type="submission" date="2023-07" db="EMBL/GenBank/DDBJ databases">
        <title>Comparative genomics of wheat-associated soil bacteria to identify genetic determinants of phenazine resistance.</title>
        <authorList>
            <person name="Mouncey N."/>
        </authorList>
    </citation>
    <scope>NUCLEOTIDE SEQUENCE [LARGE SCALE GENOMIC DNA]</scope>
    <source>
        <strain evidence="2 3">V2I4</strain>
    </source>
</reference>
<evidence type="ECO:0000313" key="2">
    <source>
        <dbReference type="EMBL" id="MDQ1033427.1"/>
    </source>
</evidence>
<dbReference type="Gene3D" id="1.10.10.10">
    <property type="entry name" value="Winged helix-like DNA-binding domain superfamily/Winged helix DNA-binding domain"/>
    <property type="match status" value="1"/>
</dbReference>
<dbReference type="Proteomes" id="UP001230328">
    <property type="component" value="Unassembled WGS sequence"/>
</dbReference>
<dbReference type="EMBL" id="JAUSZI010000002">
    <property type="protein sequence ID" value="MDQ1033427.1"/>
    <property type="molecule type" value="Genomic_DNA"/>
</dbReference>
<evidence type="ECO:0000313" key="3">
    <source>
        <dbReference type="Proteomes" id="UP001230328"/>
    </source>
</evidence>
<evidence type="ECO:0008006" key="4">
    <source>
        <dbReference type="Google" id="ProtNLM"/>
    </source>
</evidence>
<dbReference type="InterPro" id="IPR036388">
    <property type="entry name" value="WH-like_DNA-bd_sf"/>
</dbReference>
<evidence type="ECO:0000256" key="1">
    <source>
        <dbReference type="SAM" id="MobiDB-lite"/>
    </source>
</evidence>
<feature type="region of interest" description="Disordered" evidence="1">
    <location>
        <begin position="1"/>
        <end position="59"/>
    </location>
</feature>
<gene>
    <name evidence="2" type="ORF">QF035_011009</name>
</gene>
<feature type="compositionally biased region" description="Basic and acidic residues" evidence="1">
    <location>
        <begin position="1"/>
        <end position="14"/>
    </location>
</feature>
<accession>A0ABU0TCY9</accession>
<feature type="compositionally biased region" description="Basic and acidic residues" evidence="1">
    <location>
        <begin position="49"/>
        <end position="59"/>
    </location>
</feature>